<comment type="caution">
    <text evidence="13">The sequence shown here is derived from an EMBL/GenBank/DDBJ whole genome shotgun (WGS) entry which is preliminary data.</text>
</comment>
<keyword evidence="6" id="KW-0028">Amino-acid biosynthesis</keyword>
<dbReference type="InterPro" id="IPR046826">
    <property type="entry name" value="PDH_N"/>
</dbReference>
<evidence type="ECO:0000313" key="14">
    <source>
        <dbReference type="Proteomes" id="UP000295632"/>
    </source>
</evidence>
<dbReference type="InterPro" id="IPR050812">
    <property type="entry name" value="Preph/Arog_dehydrog"/>
</dbReference>
<dbReference type="GO" id="GO:0070403">
    <property type="term" value="F:NAD+ binding"/>
    <property type="evidence" value="ECO:0007669"/>
    <property type="project" value="InterPro"/>
</dbReference>
<feature type="domain" description="ACT" evidence="12">
    <location>
        <begin position="296"/>
        <end position="366"/>
    </location>
</feature>
<dbReference type="InterPro" id="IPR008927">
    <property type="entry name" value="6-PGluconate_DH-like_C_sf"/>
</dbReference>
<keyword evidence="14" id="KW-1185">Reference proteome</keyword>
<keyword evidence="9" id="KW-0057">Aromatic amino acid biosynthesis</keyword>
<comment type="similarity">
    <text evidence="2">Belongs to the prephenate/arogenate dehydrogenase family.</text>
</comment>
<dbReference type="FunFam" id="1.10.3660.10:FF:000003">
    <property type="entry name" value="Prephenate dehydrogenase"/>
    <property type="match status" value="1"/>
</dbReference>
<evidence type="ECO:0000313" key="13">
    <source>
        <dbReference type="EMBL" id="TDQ41520.1"/>
    </source>
</evidence>
<evidence type="ECO:0000256" key="5">
    <source>
        <dbReference type="ARBA" id="ARBA00022498"/>
    </source>
</evidence>
<keyword evidence="7" id="KW-0560">Oxidoreductase</keyword>
<comment type="pathway">
    <text evidence="1">Amino-acid biosynthesis; L-tyrosine biosynthesis; (4-hydroxyphenyl)pyruvate from prephenate (NAD(+) route): step 1/1.</text>
</comment>
<dbReference type="Gene3D" id="3.40.50.720">
    <property type="entry name" value="NAD(P)-binding Rossmann-like Domain"/>
    <property type="match status" value="1"/>
</dbReference>
<dbReference type="EC" id="1.3.1.12" evidence="3"/>
<protein>
    <recommendedName>
        <fullName evidence="4">Prephenate dehydrogenase</fullName>
        <ecNumber evidence="3">1.3.1.12</ecNumber>
    </recommendedName>
</protein>
<dbReference type="InterPro" id="IPR036291">
    <property type="entry name" value="NAD(P)-bd_dom_sf"/>
</dbReference>
<evidence type="ECO:0000256" key="7">
    <source>
        <dbReference type="ARBA" id="ARBA00023002"/>
    </source>
</evidence>
<evidence type="ECO:0000256" key="4">
    <source>
        <dbReference type="ARBA" id="ARBA00016891"/>
    </source>
</evidence>
<dbReference type="Pfam" id="PF20463">
    <property type="entry name" value="PDH_C"/>
    <property type="match status" value="1"/>
</dbReference>
<dbReference type="EMBL" id="SNYJ01000003">
    <property type="protein sequence ID" value="TDQ41520.1"/>
    <property type="molecule type" value="Genomic_DNA"/>
</dbReference>
<evidence type="ECO:0000256" key="1">
    <source>
        <dbReference type="ARBA" id="ARBA00005067"/>
    </source>
</evidence>
<dbReference type="Gene3D" id="3.30.70.260">
    <property type="match status" value="1"/>
</dbReference>
<dbReference type="InterPro" id="IPR046825">
    <property type="entry name" value="PDH_C"/>
</dbReference>
<keyword evidence="8" id="KW-0520">NAD</keyword>
<dbReference type="Proteomes" id="UP000295632">
    <property type="component" value="Unassembled WGS sequence"/>
</dbReference>
<dbReference type="GO" id="GO:0008977">
    <property type="term" value="F:prephenate dehydrogenase (NAD+) activity"/>
    <property type="evidence" value="ECO:0007669"/>
    <property type="project" value="UniProtKB-EC"/>
</dbReference>
<dbReference type="PANTHER" id="PTHR21363:SF0">
    <property type="entry name" value="PREPHENATE DEHYDROGENASE [NADP(+)]"/>
    <property type="match status" value="1"/>
</dbReference>
<dbReference type="OrthoDB" id="9802008at2"/>
<proteinExistence type="inferred from homology"/>
<evidence type="ECO:0000259" key="12">
    <source>
        <dbReference type="PROSITE" id="PS51671"/>
    </source>
</evidence>
<dbReference type="GO" id="GO:0004665">
    <property type="term" value="F:prephenate dehydrogenase (NADP+) activity"/>
    <property type="evidence" value="ECO:0007669"/>
    <property type="project" value="InterPro"/>
</dbReference>
<dbReference type="Pfam" id="PF02153">
    <property type="entry name" value="PDH_N"/>
    <property type="match status" value="1"/>
</dbReference>
<feature type="domain" description="Prephenate/arogenate dehydrogenase" evidence="11">
    <location>
        <begin position="3"/>
        <end position="291"/>
    </location>
</feature>
<evidence type="ECO:0000256" key="2">
    <source>
        <dbReference type="ARBA" id="ARBA00007964"/>
    </source>
</evidence>
<dbReference type="PROSITE" id="PS51671">
    <property type="entry name" value="ACT"/>
    <property type="match status" value="1"/>
</dbReference>
<keyword evidence="5" id="KW-0827">Tyrosine biosynthesis</keyword>
<dbReference type="InterPro" id="IPR002912">
    <property type="entry name" value="ACT_dom"/>
</dbReference>
<dbReference type="Pfam" id="PF01842">
    <property type="entry name" value="ACT"/>
    <property type="match status" value="1"/>
</dbReference>
<evidence type="ECO:0000256" key="10">
    <source>
        <dbReference type="ARBA" id="ARBA00049260"/>
    </source>
</evidence>
<dbReference type="AlphaFoldDB" id="A0A4R6U4V9"/>
<accession>A0A4R6U4V9</accession>
<sequence length="366" mass="40117">MNKHVFIIGLGLIGGSLALTIKEGHRATISAFDVSEEQLKLALALGVIDMAEPSIEAGAKKADLIIIATPVKQTKQILQTIAHVDGKPSAIIMDVGSTKSDVMQTAEDWLPEGTCFIGGHPMAGSHKSGVEAANKRLFENAFFVLTPSKRSTAAQLTILKQWLTGTRATMIEMDADEHDKIAGAISHFPHLIAAALVGQVSDLSAEHPLAMRMAAGGFRDITRIASSSPAMWRDIMLHNRQEMLDAVDDWQERMRQIKTMLENASDEELFTFFADAKEFRDALPVKTKGAIPSFYDLYVDVPDYPGVISEVTKMLADQGISITNLRIMETREDILGVLRLSFRSEKDRKKAEECLGVASYPTYVAT</sequence>
<dbReference type="RefSeq" id="WP_133579391.1">
    <property type="nucleotide sequence ID" value="NZ_SNYJ01000003.1"/>
</dbReference>
<dbReference type="PROSITE" id="PS51176">
    <property type="entry name" value="PDH_ADH"/>
    <property type="match status" value="1"/>
</dbReference>
<gene>
    <name evidence="13" type="ORF">EV213_10398</name>
</gene>
<evidence type="ECO:0000256" key="8">
    <source>
        <dbReference type="ARBA" id="ARBA00023027"/>
    </source>
</evidence>
<comment type="catalytic activity">
    <reaction evidence="10">
        <text>prephenate + NAD(+) = 3-(4-hydroxyphenyl)pyruvate + CO2 + NADH</text>
        <dbReference type="Rhea" id="RHEA:13869"/>
        <dbReference type="ChEBI" id="CHEBI:16526"/>
        <dbReference type="ChEBI" id="CHEBI:29934"/>
        <dbReference type="ChEBI" id="CHEBI:36242"/>
        <dbReference type="ChEBI" id="CHEBI:57540"/>
        <dbReference type="ChEBI" id="CHEBI:57945"/>
        <dbReference type="EC" id="1.3.1.12"/>
    </reaction>
</comment>
<organism evidence="13 14">
    <name type="scientific">Aureibacillus halotolerans</name>
    <dbReference type="NCBI Taxonomy" id="1508390"/>
    <lineage>
        <taxon>Bacteria</taxon>
        <taxon>Bacillati</taxon>
        <taxon>Bacillota</taxon>
        <taxon>Bacilli</taxon>
        <taxon>Bacillales</taxon>
        <taxon>Bacillaceae</taxon>
        <taxon>Aureibacillus</taxon>
    </lineage>
</organism>
<name>A0A4R6U4V9_9BACI</name>
<reference evidence="13 14" key="1">
    <citation type="submission" date="2019-03" db="EMBL/GenBank/DDBJ databases">
        <title>Genomic Encyclopedia of Type Strains, Phase IV (KMG-IV): sequencing the most valuable type-strain genomes for metagenomic binning, comparative biology and taxonomic classification.</title>
        <authorList>
            <person name="Goeker M."/>
        </authorList>
    </citation>
    <scope>NUCLEOTIDE SEQUENCE [LARGE SCALE GENOMIC DNA]</scope>
    <source>
        <strain evidence="13 14">DSM 28697</strain>
    </source>
</reference>
<dbReference type="SUPFAM" id="SSF55021">
    <property type="entry name" value="ACT-like"/>
    <property type="match status" value="1"/>
</dbReference>
<dbReference type="FunFam" id="3.40.50.720:FF:000208">
    <property type="entry name" value="Prephenate dehydrogenase"/>
    <property type="match status" value="1"/>
</dbReference>
<dbReference type="PANTHER" id="PTHR21363">
    <property type="entry name" value="PREPHENATE DEHYDROGENASE"/>
    <property type="match status" value="1"/>
</dbReference>
<dbReference type="SUPFAM" id="SSF51735">
    <property type="entry name" value="NAD(P)-binding Rossmann-fold domains"/>
    <property type="match status" value="1"/>
</dbReference>
<evidence type="ECO:0000256" key="6">
    <source>
        <dbReference type="ARBA" id="ARBA00022605"/>
    </source>
</evidence>
<evidence type="ECO:0000256" key="3">
    <source>
        <dbReference type="ARBA" id="ARBA00012068"/>
    </source>
</evidence>
<dbReference type="GO" id="GO:0006571">
    <property type="term" value="P:tyrosine biosynthetic process"/>
    <property type="evidence" value="ECO:0007669"/>
    <property type="project" value="UniProtKB-UniPathway"/>
</dbReference>
<evidence type="ECO:0000256" key="9">
    <source>
        <dbReference type="ARBA" id="ARBA00023141"/>
    </source>
</evidence>
<dbReference type="NCBIfam" id="NF005107">
    <property type="entry name" value="PRK06545.1-5"/>
    <property type="match status" value="1"/>
</dbReference>
<dbReference type="SUPFAM" id="SSF48179">
    <property type="entry name" value="6-phosphogluconate dehydrogenase C-terminal domain-like"/>
    <property type="match status" value="1"/>
</dbReference>
<dbReference type="InterPro" id="IPR045865">
    <property type="entry name" value="ACT-like_dom_sf"/>
</dbReference>
<dbReference type="Gene3D" id="1.10.3660.10">
    <property type="entry name" value="6-phosphogluconate dehydrogenase C-terminal like domain"/>
    <property type="match status" value="1"/>
</dbReference>
<evidence type="ECO:0000259" key="11">
    <source>
        <dbReference type="PROSITE" id="PS51176"/>
    </source>
</evidence>
<dbReference type="CDD" id="cd04909">
    <property type="entry name" value="ACT_PDH-BS"/>
    <property type="match status" value="1"/>
</dbReference>
<dbReference type="InterPro" id="IPR003099">
    <property type="entry name" value="Prephen_DH"/>
</dbReference>
<dbReference type="UniPathway" id="UPA00122">
    <property type="reaction ID" value="UER00961"/>
</dbReference>